<evidence type="ECO:0000256" key="4">
    <source>
        <dbReference type="ARBA" id="ARBA00011738"/>
    </source>
</evidence>
<name>A0AAP4UYH5_9BACT</name>
<dbReference type="AlphaFoldDB" id="A0AAP4UYH5"/>
<accession>A0AAP4UYH5</accession>
<evidence type="ECO:0000256" key="11">
    <source>
        <dbReference type="ARBA" id="ARBA00048179"/>
    </source>
</evidence>
<evidence type="ECO:0000313" key="14">
    <source>
        <dbReference type="Proteomes" id="UP001171508"/>
    </source>
</evidence>
<dbReference type="RefSeq" id="WP_228278887.1">
    <property type="nucleotide sequence ID" value="NZ_JABWGM010000012.1"/>
</dbReference>
<dbReference type="GO" id="GO:0016740">
    <property type="term" value="F:transferase activity"/>
    <property type="evidence" value="ECO:0007669"/>
    <property type="project" value="UniProtKB-KW"/>
</dbReference>
<dbReference type="Proteomes" id="UP001171508">
    <property type="component" value="Unassembled WGS sequence"/>
</dbReference>
<comment type="similarity">
    <text evidence="3">Belongs to the NMT1/THI5 family.</text>
</comment>
<feature type="domain" description="SsuA/THI5-like" evidence="12">
    <location>
        <begin position="35"/>
        <end position="242"/>
    </location>
</feature>
<evidence type="ECO:0000256" key="5">
    <source>
        <dbReference type="ARBA" id="ARBA00022679"/>
    </source>
</evidence>
<dbReference type="SUPFAM" id="SSF53850">
    <property type="entry name" value="Periplasmic binding protein-like II"/>
    <property type="match status" value="1"/>
</dbReference>
<reference evidence="13" key="1">
    <citation type="journal article" date="2023" name="Microorganisms">
        <title>Genomic Characterization of Arcobacter butzleri Strains Isolated from Various Sources in Lithuania.</title>
        <authorList>
            <person name="Uljanovas D."/>
            <person name="Golz G."/>
            <person name="Fleischmann S."/>
            <person name="Kudirkiene E."/>
            <person name="Kasetiene N."/>
            <person name="Grineviciene A."/>
            <person name="Tamuleviciene E."/>
            <person name="Aksomaitiene J."/>
            <person name="Alter T."/>
            <person name="Malakauskas M."/>
        </authorList>
    </citation>
    <scope>NUCLEOTIDE SEQUENCE</scope>
    <source>
        <strain evidence="13">H19</strain>
    </source>
</reference>
<evidence type="ECO:0000259" key="12">
    <source>
        <dbReference type="Pfam" id="PF09084"/>
    </source>
</evidence>
<comment type="subunit">
    <text evidence="4">Homodimer.</text>
</comment>
<evidence type="ECO:0000256" key="1">
    <source>
        <dbReference type="ARBA" id="ARBA00003469"/>
    </source>
</evidence>
<comment type="catalytic activity">
    <reaction evidence="11">
        <text>N(6)-(pyridoxal phosphate)-L-lysyl-[4-amino-5-hydroxymethyl-2-methylpyrimidine phosphate synthase] + L-histidyl-[4-amino-5-hydroxymethyl-2-methylpyrimidine phosphate synthase] + 2 Fe(3+) + 4 H2O = L-lysyl-[4-amino-5-hydroxymethyl-2-methylpyrimidine phosphate synthase] + (2S)-2-amino-5-hydroxy-4-oxopentanoyl-[4-amino-5-hydroxymethyl-2-methylpyrimidine phosphate synthase] + 4-amino-2-methyl-5-(phosphooxymethyl)pyrimidine + 3-oxopropanoate + 2 Fe(2+) + 2 H(+)</text>
        <dbReference type="Rhea" id="RHEA:65756"/>
        <dbReference type="Rhea" id="RHEA-COMP:16892"/>
        <dbReference type="Rhea" id="RHEA-COMP:16893"/>
        <dbReference type="Rhea" id="RHEA-COMP:16894"/>
        <dbReference type="Rhea" id="RHEA-COMP:16895"/>
        <dbReference type="ChEBI" id="CHEBI:15377"/>
        <dbReference type="ChEBI" id="CHEBI:15378"/>
        <dbReference type="ChEBI" id="CHEBI:29033"/>
        <dbReference type="ChEBI" id="CHEBI:29034"/>
        <dbReference type="ChEBI" id="CHEBI:29969"/>
        <dbReference type="ChEBI" id="CHEBI:29979"/>
        <dbReference type="ChEBI" id="CHEBI:33190"/>
        <dbReference type="ChEBI" id="CHEBI:58354"/>
        <dbReference type="ChEBI" id="CHEBI:143915"/>
        <dbReference type="ChEBI" id="CHEBI:157692"/>
    </reaction>
    <physiologicalReaction direction="left-to-right" evidence="11">
        <dbReference type="Rhea" id="RHEA:65757"/>
    </physiologicalReaction>
</comment>
<evidence type="ECO:0000256" key="7">
    <source>
        <dbReference type="ARBA" id="ARBA00022898"/>
    </source>
</evidence>
<dbReference type="PANTHER" id="PTHR31528:SF1">
    <property type="entry name" value="4-AMINO-5-HYDROXYMETHYL-2-METHYLPYRIMIDINE PHOSPHATE SYNTHASE THI11-RELATED"/>
    <property type="match status" value="1"/>
</dbReference>
<keyword evidence="9" id="KW-0408">Iron</keyword>
<protein>
    <recommendedName>
        <fullName evidence="10">Thiamine pyrimidine synthase</fullName>
    </recommendedName>
</protein>
<comment type="pathway">
    <text evidence="2">Cofactor biosynthesis; thiamine diphosphate biosynthesis.</text>
</comment>
<evidence type="ECO:0000256" key="8">
    <source>
        <dbReference type="ARBA" id="ARBA00022977"/>
    </source>
</evidence>
<dbReference type="PANTHER" id="PTHR31528">
    <property type="entry name" value="4-AMINO-5-HYDROXYMETHYL-2-METHYLPYRIMIDINE PHOSPHATE SYNTHASE THI11-RELATED"/>
    <property type="match status" value="1"/>
</dbReference>
<dbReference type="EMBL" id="JAQJJM010000013">
    <property type="protein sequence ID" value="MDN5132274.1"/>
    <property type="molecule type" value="Genomic_DNA"/>
</dbReference>
<reference evidence="13" key="2">
    <citation type="submission" date="2023-01" db="EMBL/GenBank/DDBJ databases">
        <authorList>
            <person name="Uljanovas D."/>
        </authorList>
    </citation>
    <scope>NUCLEOTIDE SEQUENCE</scope>
    <source>
        <strain evidence="13">H19</strain>
    </source>
</reference>
<comment type="function">
    <text evidence="1">Responsible for the formation of the pyrimidine heterocycle in the thiamine biosynthesis pathway. Catalyzes the formation of hydroxymethylpyrimidine phosphate (HMP-P) from histidine and pyridoxal phosphate (PLP). The protein uses PLP and the active site histidine to form HMP-P, generating an inactive enzyme. The enzyme can only undergo a single turnover, which suggests it is a suicide enzyme.</text>
</comment>
<dbReference type="Pfam" id="PF09084">
    <property type="entry name" value="NMT1"/>
    <property type="match status" value="1"/>
</dbReference>
<keyword evidence="5" id="KW-0808">Transferase</keyword>
<dbReference type="GO" id="GO:0009228">
    <property type="term" value="P:thiamine biosynthetic process"/>
    <property type="evidence" value="ECO:0007669"/>
    <property type="project" value="UniProtKB-KW"/>
</dbReference>
<evidence type="ECO:0000256" key="2">
    <source>
        <dbReference type="ARBA" id="ARBA00004948"/>
    </source>
</evidence>
<dbReference type="InterPro" id="IPR015168">
    <property type="entry name" value="SsuA/THI5"/>
</dbReference>
<evidence type="ECO:0000256" key="6">
    <source>
        <dbReference type="ARBA" id="ARBA00022723"/>
    </source>
</evidence>
<keyword evidence="6" id="KW-0479">Metal-binding</keyword>
<organism evidence="13 14">
    <name type="scientific">Aliarcobacter butzleri</name>
    <dbReference type="NCBI Taxonomy" id="28197"/>
    <lineage>
        <taxon>Bacteria</taxon>
        <taxon>Pseudomonadati</taxon>
        <taxon>Campylobacterota</taxon>
        <taxon>Epsilonproteobacteria</taxon>
        <taxon>Campylobacterales</taxon>
        <taxon>Arcobacteraceae</taxon>
        <taxon>Aliarcobacter</taxon>
    </lineage>
</organism>
<comment type="caution">
    <text evidence="13">The sequence shown here is derived from an EMBL/GenBank/DDBJ whole genome shotgun (WGS) entry which is preliminary data.</text>
</comment>
<sequence length="332" mass="38382">MKKITLFIILLIFITSFSHAKELKKIKLQLSWFNQFQFAGYYMAKEKGFYEEAGFDVEIIPFNFDIDIPKEVSDGEIDFAIGRETLILEKARGRNVVALYALFQATPLILISTKDSKINSIKDFENKRIMTTLDDSSEVSLRAMIISNNVNLSTLTFQDHTHNINDLIDKKTDVISAYTSKSPYFLEKEGIEYNVFAPKDYGFDMYSDFLYTNENLVNNDLDTVLLFKAASLKGWEYAYSNIEESAELIHKKYNTQNLSKNELIFEGRELRKLSYFNTVNLGEIKEDKLQRISDIYNLMGLLKGPVDLKKFIFNLNYSTFAPKTKQFSSHIS</sequence>
<proteinExistence type="inferred from homology"/>
<keyword evidence="8" id="KW-0784">Thiamine biosynthesis</keyword>
<dbReference type="InterPro" id="IPR027939">
    <property type="entry name" value="NMT1/THI5"/>
</dbReference>
<dbReference type="Gene3D" id="3.40.190.10">
    <property type="entry name" value="Periplasmic binding protein-like II"/>
    <property type="match status" value="2"/>
</dbReference>
<evidence type="ECO:0000256" key="10">
    <source>
        <dbReference type="ARBA" id="ARBA00033171"/>
    </source>
</evidence>
<dbReference type="GO" id="GO:0046872">
    <property type="term" value="F:metal ion binding"/>
    <property type="evidence" value="ECO:0007669"/>
    <property type="project" value="UniProtKB-KW"/>
</dbReference>
<gene>
    <name evidence="13" type="ORF">PJV92_06005</name>
</gene>
<evidence type="ECO:0000313" key="13">
    <source>
        <dbReference type="EMBL" id="MDN5132274.1"/>
    </source>
</evidence>
<evidence type="ECO:0000256" key="9">
    <source>
        <dbReference type="ARBA" id="ARBA00023004"/>
    </source>
</evidence>
<evidence type="ECO:0000256" key="3">
    <source>
        <dbReference type="ARBA" id="ARBA00009406"/>
    </source>
</evidence>
<keyword evidence="7" id="KW-0663">Pyridoxal phosphate</keyword>